<dbReference type="VEuPathDB" id="FungiDB:yc1106_08985"/>
<evidence type="ECO:0000256" key="3">
    <source>
        <dbReference type="ARBA" id="ARBA00022827"/>
    </source>
</evidence>
<dbReference type="OrthoDB" id="2151789at2759"/>
<dbReference type="PANTHER" id="PTHR42973:SF34">
    <property type="entry name" value="FAD BINDING DOMAIN PROTEIN (AFU_ORTHOLOGUE AFUA_3G02770)"/>
    <property type="match status" value="1"/>
</dbReference>
<evidence type="ECO:0000313" key="8">
    <source>
        <dbReference type="Proteomes" id="UP001056012"/>
    </source>
</evidence>
<protein>
    <recommendedName>
        <fullName evidence="6">FAD-binding PCMH-type domain-containing protein</fullName>
    </recommendedName>
</protein>
<dbReference type="Proteomes" id="UP001056012">
    <property type="component" value="Chromosome 7"/>
</dbReference>
<feature type="signal peptide" evidence="5">
    <location>
        <begin position="1"/>
        <end position="20"/>
    </location>
</feature>
<evidence type="ECO:0000256" key="2">
    <source>
        <dbReference type="ARBA" id="ARBA00022630"/>
    </source>
</evidence>
<feature type="domain" description="FAD-binding PCMH-type" evidence="6">
    <location>
        <begin position="91"/>
        <end position="262"/>
    </location>
</feature>
<evidence type="ECO:0000259" key="6">
    <source>
        <dbReference type="PROSITE" id="PS51387"/>
    </source>
</evidence>
<dbReference type="PROSITE" id="PS51387">
    <property type="entry name" value="FAD_PCMH"/>
    <property type="match status" value="1"/>
</dbReference>
<evidence type="ECO:0000256" key="1">
    <source>
        <dbReference type="ARBA" id="ARBA00005466"/>
    </source>
</evidence>
<dbReference type="InterPro" id="IPR016167">
    <property type="entry name" value="FAD-bd_PCMH_sub1"/>
</dbReference>
<evidence type="ECO:0000313" key="7">
    <source>
        <dbReference type="EMBL" id="USP81711.1"/>
    </source>
</evidence>
<dbReference type="Pfam" id="PF01565">
    <property type="entry name" value="FAD_binding_4"/>
    <property type="match status" value="1"/>
</dbReference>
<keyword evidence="4" id="KW-0560">Oxidoreductase</keyword>
<dbReference type="InterPro" id="IPR006094">
    <property type="entry name" value="Oxid_FAD_bind_N"/>
</dbReference>
<sequence>MRSLLLAAFASFAVSQTFEASDFNVTEALIAQGVDVASLPGLSGLVGRSSKTACDIACRSLEQLYGNDTIEFQDEPGYSAFTSSFWSGIAVDVKPYCIYKPSSAAQVSVMVLLSRLSQCPFAVKSGGHSAFAGAATIEGGITMSFQNMKSIKLSEDKKIAAVQPGNTWAETLTALSTTGVTVVAGRVGDIGVGGLTLGGGISFLTNQYGLACDNVASYEVVTASGILVTATPQQYPDLYWALRGGGNNFGIVTTFHLMTKPLPNDLLWGGTRTYPEEAFPDVIKTWMDLGFNSPKDPKAGSWLAWLDTGVKLASTELWYAAPDGNESAILAPFYNITAISDTTKTRSHASYVKDNEANNQYGVREVYYVLSAKASVEIGKRAIDIFYKAVPKFASMEGAFPVLIWQHVTDGPLKSSLRNGGNAMGFDANGGPLIIIQVACTWRKAADDDQVYKLTSDILSAIKAESEALDKQSSWVYMNYASQFQDVIASYGEESKKKLKSVAAKYDPKEVFQKLQPGYFKLDRAPKPDARFFSH</sequence>
<keyword evidence="2" id="KW-0285">Flavoprotein</keyword>
<dbReference type="EMBL" id="CP089280">
    <property type="protein sequence ID" value="USP81711.1"/>
    <property type="molecule type" value="Genomic_DNA"/>
</dbReference>
<dbReference type="InterPro" id="IPR050416">
    <property type="entry name" value="FAD-linked_Oxidoreductase"/>
</dbReference>
<name>A0A9Q9DXP1_CURCL</name>
<feature type="chain" id="PRO_5040138706" description="FAD-binding PCMH-type domain-containing protein" evidence="5">
    <location>
        <begin position="21"/>
        <end position="535"/>
    </location>
</feature>
<dbReference type="InterPro" id="IPR016166">
    <property type="entry name" value="FAD-bd_PCMH"/>
</dbReference>
<evidence type="ECO:0000256" key="4">
    <source>
        <dbReference type="ARBA" id="ARBA00023002"/>
    </source>
</evidence>
<dbReference type="PANTHER" id="PTHR42973">
    <property type="entry name" value="BINDING OXIDOREDUCTASE, PUTATIVE (AFU_ORTHOLOGUE AFUA_1G17690)-RELATED"/>
    <property type="match status" value="1"/>
</dbReference>
<keyword evidence="8" id="KW-1185">Reference proteome</keyword>
<comment type="similarity">
    <text evidence="1">Belongs to the oxygen-dependent FAD-linked oxidoreductase family.</text>
</comment>
<keyword evidence="5" id="KW-0732">Signal</keyword>
<dbReference type="Gene3D" id="3.40.462.20">
    <property type="match status" value="1"/>
</dbReference>
<dbReference type="Gene3D" id="3.30.465.10">
    <property type="match status" value="1"/>
</dbReference>
<organism evidence="7 8">
    <name type="scientific">Curvularia clavata</name>
    <dbReference type="NCBI Taxonomy" id="95742"/>
    <lineage>
        <taxon>Eukaryota</taxon>
        <taxon>Fungi</taxon>
        <taxon>Dikarya</taxon>
        <taxon>Ascomycota</taxon>
        <taxon>Pezizomycotina</taxon>
        <taxon>Dothideomycetes</taxon>
        <taxon>Pleosporomycetidae</taxon>
        <taxon>Pleosporales</taxon>
        <taxon>Pleosporineae</taxon>
        <taxon>Pleosporaceae</taxon>
        <taxon>Curvularia</taxon>
    </lineage>
</organism>
<gene>
    <name evidence="7" type="ORF">yc1106_08985</name>
</gene>
<dbReference type="InterPro" id="IPR016169">
    <property type="entry name" value="FAD-bd_PCMH_sub2"/>
</dbReference>
<dbReference type="AlphaFoldDB" id="A0A9Q9DXP1"/>
<dbReference type="InterPro" id="IPR036318">
    <property type="entry name" value="FAD-bd_PCMH-like_sf"/>
</dbReference>
<proteinExistence type="inferred from homology"/>
<keyword evidence="3" id="KW-0274">FAD</keyword>
<accession>A0A9Q9DXP1</accession>
<dbReference type="SUPFAM" id="SSF56176">
    <property type="entry name" value="FAD-binding/transporter-associated domain-like"/>
    <property type="match status" value="1"/>
</dbReference>
<dbReference type="GO" id="GO:0016491">
    <property type="term" value="F:oxidoreductase activity"/>
    <property type="evidence" value="ECO:0007669"/>
    <property type="project" value="UniProtKB-KW"/>
</dbReference>
<evidence type="ECO:0000256" key="5">
    <source>
        <dbReference type="SAM" id="SignalP"/>
    </source>
</evidence>
<reference evidence="7" key="1">
    <citation type="submission" date="2021-12" db="EMBL/GenBank/DDBJ databases">
        <title>Curvularia clavata genome.</title>
        <authorList>
            <person name="Cao Y."/>
        </authorList>
    </citation>
    <scope>NUCLEOTIDE SEQUENCE</scope>
    <source>
        <strain evidence="7">Yc1106</strain>
    </source>
</reference>
<dbReference type="GO" id="GO:0071949">
    <property type="term" value="F:FAD binding"/>
    <property type="evidence" value="ECO:0007669"/>
    <property type="project" value="InterPro"/>
</dbReference>
<dbReference type="Gene3D" id="3.30.43.10">
    <property type="entry name" value="Uridine Diphospho-n-acetylenolpyruvylglucosamine Reductase, domain 2"/>
    <property type="match status" value="1"/>
</dbReference>